<comment type="caution">
    <text evidence="3">The sequence shown here is derived from an EMBL/GenBank/DDBJ whole genome shotgun (WGS) entry which is preliminary data.</text>
</comment>
<dbReference type="Pfam" id="PF13174">
    <property type="entry name" value="TPR_6"/>
    <property type="match status" value="2"/>
</dbReference>
<dbReference type="Gene3D" id="1.20.5.110">
    <property type="match status" value="1"/>
</dbReference>
<evidence type="ECO:0000256" key="1">
    <source>
        <dbReference type="HAMAP-Rule" id="MF_02066"/>
    </source>
</evidence>
<keyword evidence="1" id="KW-0732">Signal</keyword>
<protein>
    <recommendedName>
        <fullName evidence="1">Cell division coordinator CpoB</fullName>
    </recommendedName>
</protein>
<dbReference type="SUPFAM" id="SSF48452">
    <property type="entry name" value="TPR-like"/>
    <property type="match status" value="1"/>
</dbReference>
<evidence type="ECO:0000259" key="2">
    <source>
        <dbReference type="Pfam" id="PF16331"/>
    </source>
</evidence>
<evidence type="ECO:0000313" key="3">
    <source>
        <dbReference type="EMBL" id="MEL0630360.1"/>
    </source>
</evidence>
<feature type="chain" id="PRO_5044936138" description="Cell division coordinator CpoB" evidence="1">
    <location>
        <begin position="23"/>
        <end position="236"/>
    </location>
</feature>
<dbReference type="Proteomes" id="UP001369082">
    <property type="component" value="Unassembled WGS sequence"/>
</dbReference>
<gene>
    <name evidence="3" type="primary">ybgF</name>
    <name evidence="1" type="synonym">cpoB</name>
    <name evidence="3" type="ORF">V6256_12155</name>
</gene>
<evidence type="ECO:0000313" key="4">
    <source>
        <dbReference type="Proteomes" id="UP001369082"/>
    </source>
</evidence>
<keyword evidence="4" id="KW-1185">Reference proteome</keyword>
<dbReference type="RefSeq" id="WP_341598489.1">
    <property type="nucleotide sequence ID" value="NZ_JBAKAZ010000051.1"/>
</dbReference>
<accession>A0ABU9GSY9</accession>
<comment type="function">
    <text evidence="1">Mediates coordination of peptidoglycan synthesis and outer membrane constriction during cell division.</text>
</comment>
<keyword evidence="1" id="KW-0131">Cell cycle</keyword>
<organism evidence="3 4">
    <name type="scientific">Psychromonas aquatilis</name>
    <dbReference type="NCBI Taxonomy" id="2005072"/>
    <lineage>
        <taxon>Bacteria</taxon>
        <taxon>Pseudomonadati</taxon>
        <taxon>Pseudomonadota</taxon>
        <taxon>Gammaproteobacteria</taxon>
        <taxon>Alteromonadales</taxon>
        <taxon>Psychromonadaceae</taxon>
        <taxon>Psychromonas</taxon>
    </lineage>
</organism>
<dbReference type="HAMAP" id="MF_02066">
    <property type="entry name" value="CpoB"/>
    <property type="match status" value="1"/>
</dbReference>
<keyword evidence="1" id="KW-0132">Cell division</keyword>
<keyword evidence="1" id="KW-0574">Periplasm</keyword>
<feature type="domain" description="YbgF trimerisation" evidence="2">
    <location>
        <begin position="38"/>
        <end position="109"/>
    </location>
</feature>
<comment type="similarity">
    <text evidence="1">Belongs to the CpoB family.</text>
</comment>
<dbReference type="Gene3D" id="1.25.40.10">
    <property type="entry name" value="Tetratricopeptide repeat domain"/>
    <property type="match status" value="1"/>
</dbReference>
<sequence length="236" mass="26407" precursor="true">MTKRNNTVAALVATFISTSAFSAAPVSDATASNSELLKRVDELTRVVSNRNKVQIRFQNQLDQLGREVNEIKGSMEVFTNQLEQIEDRQRSLYQMLDENQPSSSSTTPTASGSKDQVAYQSAVDLVLNDKQYQQAIVAFEAFVIDYPTSSYVPNAQYWLGQLLYKEQRRDEAKTAFLVVTEKYPKSNKRADALLKIGIIDEYTGAISSAKSYYQKTITEYPDTSAANLAAERLKSL</sequence>
<proteinExistence type="inferred from homology"/>
<feature type="signal peptide" evidence="1">
    <location>
        <begin position="1"/>
        <end position="22"/>
    </location>
</feature>
<dbReference type="InterPro" id="IPR032519">
    <property type="entry name" value="YbgF_tri"/>
</dbReference>
<dbReference type="NCBIfam" id="TIGR02795">
    <property type="entry name" value="tol_pal_ybgF"/>
    <property type="match status" value="1"/>
</dbReference>
<dbReference type="InterPro" id="IPR019734">
    <property type="entry name" value="TPR_rpt"/>
</dbReference>
<comment type="subcellular location">
    <subcellularLocation>
        <location evidence="1">Periplasm</location>
    </subcellularLocation>
</comment>
<dbReference type="InterPro" id="IPR034706">
    <property type="entry name" value="CpoB"/>
</dbReference>
<reference evidence="3 4" key="1">
    <citation type="submission" date="2024-02" db="EMBL/GenBank/DDBJ databases">
        <title>Bacteria isolated from the canopy kelp, Nereocystis luetkeana.</title>
        <authorList>
            <person name="Pfister C.A."/>
            <person name="Younker I.T."/>
            <person name="Light S.H."/>
        </authorList>
    </citation>
    <scope>NUCLEOTIDE SEQUENCE [LARGE SCALE GENOMIC DNA]</scope>
    <source>
        <strain evidence="3 4">TI.1.05</strain>
    </source>
</reference>
<dbReference type="EMBL" id="JBAKAZ010000051">
    <property type="protein sequence ID" value="MEL0630360.1"/>
    <property type="molecule type" value="Genomic_DNA"/>
</dbReference>
<dbReference type="Pfam" id="PF16331">
    <property type="entry name" value="TolA_bind_tri"/>
    <property type="match status" value="1"/>
</dbReference>
<dbReference type="InterPro" id="IPR011990">
    <property type="entry name" value="TPR-like_helical_dom_sf"/>
</dbReference>
<name>A0ABU9GSY9_9GAMM</name>
<dbReference type="InterPro" id="IPR014162">
    <property type="entry name" value="CpoB_C"/>
</dbReference>